<dbReference type="PANTHER" id="PTHR30575">
    <property type="entry name" value="PEPTIDASE M20"/>
    <property type="match status" value="1"/>
</dbReference>
<accession>A0A0A0DE34</accession>
<dbReference type="RefSeq" id="WP_034832732.1">
    <property type="nucleotide sequence ID" value="NZ_JANX01000038.1"/>
</dbReference>
<sequence length="475" mass="50851">MQNSDKIWQLVDAKRTEFEGLADRIWGMPEIAYTEYRSVAEHTAMLNAQGFRVTENLAGIPTAVMGEAGEGGPVIAILGEYDALPGLSQEANIAEPRPLPGNGYGHGCGHNLLGSAALLAATAVKDFLEATGRPGRVRYYGCPAEEGGAAKAFMVRAGAFADVDIAITWHPASLTRVDEALSLANTRMDFHFTGRASHAAAAPHLGRSALDAVELMNVGVNYMREHMPSDARIHYAMLDSGGIAPNVVQASAKVRYAIRARDLAGMLALNERVRKIAQGAALMTETSVAISIMSAVSNMLGNTPLEEAMHQHLLRLGPVPFDDADRDYAAKIQATLSEEDILTDYRRVGVPPRKDLPLCDFIVPRDSKGEPMIGSTDVADVSWVVPTVQARVATHAIGTPGHSWQITAQGMAPAAHKGMVHAAKVMAGTALDVMSDELLMARAKQDHQERIAATPYVCPIPPEVQPPLQPRPKAA</sequence>
<dbReference type="OrthoDB" id="9781032at2"/>
<dbReference type="PANTHER" id="PTHR30575:SF0">
    <property type="entry name" value="XAA-ARG DIPEPTIDASE"/>
    <property type="match status" value="1"/>
</dbReference>
<dbReference type="GO" id="GO:0016805">
    <property type="term" value="F:dipeptidase activity"/>
    <property type="evidence" value="ECO:0007669"/>
    <property type="project" value="TreeGrafter"/>
</dbReference>
<dbReference type="CDD" id="cd05673">
    <property type="entry name" value="M20_Acy1L2_AbgB"/>
    <property type="match status" value="1"/>
</dbReference>
<dbReference type="Gene3D" id="3.40.630.10">
    <property type="entry name" value="Zn peptidases"/>
    <property type="match status" value="2"/>
</dbReference>
<protein>
    <submittedName>
        <fullName evidence="2">Amidohydrolase</fullName>
    </submittedName>
</protein>
<name>A0A0A0DE34_9PROT</name>
<organism evidence="2 3">
    <name type="scientific">Inquilinus limosus MP06</name>
    <dbReference type="NCBI Taxonomy" id="1398085"/>
    <lineage>
        <taxon>Bacteria</taxon>
        <taxon>Pseudomonadati</taxon>
        <taxon>Pseudomonadota</taxon>
        <taxon>Alphaproteobacteria</taxon>
        <taxon>Rhodospirillales</taxon>
        <taxon>Rhodospirillaceae</taxon>
        <taxon>Inquilinus</taxon>
    </lineage>
</organism>
<dbReference type="GO" id="GO:0005737">
    <property type="term" value="C:cytoplasm"/>
    <property type="evidence" value="ECO:0007669"/>
    <property type="project" value="TreeGrafter"/>
</dbReference>
<dbReference type="SUPFAM" id="SSF53187">
    <property type="entry name" value="Zn-dependent exopeptidases"/>
    <property type="match status" value="1"/>
</dbReference>
<dbReference type="EMBL" id="JANX01000038">
    <property type="protein sequence ID" value="KGM35257.1"/>
    <property type="molecule type" value="Genomic_DNA"/>
</dbReference>
<dbReference type="FunFam" id="3.30.70.360:FF:000004">
    <property type="entry name" value="Peptidase M20 domain-containing protein 2"/>
    <property type="match status" value="1"/>
</dbReference>
<dbReference type="Proteomes" id="UP000029995">
    <property type="component" value="Unassembled WGS sequence"/>
</dbReference>
<evidence type="ECO:0000313" key="3">
    <source>
        <dbReference type="Proteomes" id="UP000029995"/>
    </source>
</evidence>
<dbReference type="InterPro" id="IPR002933">
    <property type="entry name" value="Peptidase_M20"/>
</dbReference>
<dbReference type="PIRSF" id="PIRSF037227">
    <property type="entry name" value="Aminobenzoyl-glu_utiliz_pB"/>
    <property type="match status" value="1"/>
</dbReference>
<dbReference type="AlphaFoldDB" id="A0A0A0DE34"/>
<dbReference type="InterPro" id="IPR052030">
    <property type="entry name" value="Peptidase_M20/M20A_hydrolases"/>
</dbReference>
<dbReference type="InterPro" id="IPR036264">
    <property type="entry name" value="Bact_exopeptidase_dim_dom"/>
</dbReference>
<dbReference type="Pfam" id="PF01546">
    <property type="entry name" value="Peptidase_M20"/>
    <property type="match status" value="1"/>
</dbReference>
<comment type="caution">
    <text evidence="2">The sequence shown here is derived from an EMBL/GenBank/DDBJ whole genome shotgun (WGS) entry which is preliminary data.</text>
</comment>
<dbReference type="Gene3D" id="3.30.70.360">
    <property type="match status" value="1"/>
</dbReference>
<keyword evidence="1 2" id="KW-0378">Hydrolase</keyword>
<dbReference type="SUPFAM" id="SSF55031">
    <property type="entry name" value="Bacterial exopeptidase dimerisation domain"/>
    <property type="match status" value="1"/>
</dbReference>
<dbReference type="InterPro" id="IPR017439">
    <property type="entry name" value="Amidohydrolase"/>
</dbReference>
<dbReference type="GO" id="GO:0046657">
    <property type="term" value="P:folic acid catabolic process"/>
    <property type="evidence" value="ECO:0007669"/>
    <property type="project" value="TreeGrafter"/>
</dbReference>
<evidence type="ECO:0000256" key="1">
    <source>
        <dbReference type="ARBA" id="ARBA00022801"/>
    </source>
</evidence>
<dbReference type="GO" id="GO:0071713">
    <property type="term" value="F:para-aminobenzoyl-glutamate hydrolase activity"/>
    <property type="evidence" value="ECO:0007669"/>
    <property type="project" value="TreeGrafter"/>
</dbReference>
<evidence type="ECO:0000313" key="2">
    <source>
        <dbReference type="EMBL" id="KGM35257.1"/>
    </source>
</evidence>
<dbReference type="InterPro" id="IPR017145">
    <property type="entry name" value="Aminobenzoyl-glu_utiliz_pB"/>
</dbReference>
<dbReference type="NCBIfam" id="TIGR01891">
    <property type="entry name" value="amidohydrolases"/>
    <property type="match status" value="1"/>
</dbReference>
<proteinExistence type="predicted"/>
<gene>
    <name evidence="2" type="ORF">P409_05510</name>
</gene>
<reference evidence="2 3" key="1">
    <citation type="submission" date="2014-01" db="EMBL/GenBank/DDBJ databases">
        <title>Genome sequence determination for a cystic fibrosis isolate, Inquilinus limosus.</title>
        <authorList>
            <person name="Pino M."/>
            <person name="Di Conza J."/>
            <person name="Gutkind G."/>
        </authorList>
    </citation>
    <scope>NUCLEOTIDE SEQUENCE [LARGE SCALE GENOMIC DNA]</scope>
    <source>
        <strain evidence="2 3">MP06</strain>
    </source>
</reference>